<feature type="region of interest" description="Disordered" evidence="1">
    <location>
        <begin position="1"/>
        <end position="40"/>
    </location>
</feature>
<evidence type="ECO:0000313" key="2">
    <source>
        <dbReference type="EMBL" id="GMI27557.1"/>
    </source>
</evidence>
<accession>A0ABQ6MJ76</accession>
<gene>
    <name evidence="2" type="ORF">TeGR_g3208</name>
</gene>
<organism evidence="2 3">
    <name type="scientific">Tetraparma gracilis</name>
    <dbReference type="NCBI Taxonomy" id="2962635"/>
    <lineage>
        <taxon>Eukaryota</taxon>
        <taxon>Sar</taxon>
        <taxon>Stramenopiles</taxon>
        <taxon>Ochrophyta</taxon>
        <taxon>Bolidophyceae</taxon>
        <taxon>Parmales</taxon>
        <taxon>Triparmaceae</taxon>
        <taxon>Tetraparma</taxon>
    </lineage>
</organism>
<dbReference type="EMBL" id="BRYB01004219">
    <property type="protein sequence ID" value="GMI27557.1"/>
    <property type="molecule type" value="Genomic_DNA"/>
</dbReference>
<sequence length="172" mass="19084">SEESETEESESEESRAPNELEPAEKEKAEEEPDMPAEGSTVMVNWGSKCLPSEVVQANAWEVPDHAPKNSTRAVRGFVVSWMGLGEDSESFVPMVGGLEWRVRPEPEARTPEERRSPPEPPEERTPTPSARARVELPPATWHFCDTPGCGFRAQTSADLAEHTESAHDYIDI</sequence>
<evidence type="ECO:0008006" key="4">
    <source>
        <dbReference type="Google" id="ProtNLM"/>
    </source>
</evidence>
<feature type="region of interest" description="Disordered" evidence="1">
    <location>
        <begin position="99"/>
        <end position="138"/>
    </location>
</feature>
<protein>
    <recommendedName>
        <fullName evidence="4">C2H2-type domain-containing protein</fullName>
    </recommendedName>
</protein>
<feature type="compositionally biased region" description="Basic and acidic residues" evidence="1">
    <location>
        <begin position="100"/>
        <end position="125"/>
    </location>
</feature>
<evidence type="ECO:0000256" key="1">
    <source>
        <dbReference type="SAM" id="MobiDB-lite"/>
    </source>
</evidence>
<keyword evidence="3" id="KW-1185">Reference proteome</keyword>
<dbReference type="Proteomes" id="UP001165060">
    <property type="component" value="Unassembled WGS sequence"/>
</dbReference>
<evidence type="ECO:0000313" key="3">
    <source>
        <dbReference type="Proteomes" id="UP001165060"/>
    </source>
</evidence>
<name>A0ABQ6MJ76_9STRA</name>
<proteinExistence type="predicted"/>
<reference evidence="2 3" key="1">
    <citation type="journal article" date="2023" name="Commun. Biol.">
        <title>Genome analysis of Parmales, the sister group of diatoms, reveals the evolutionary specialization of diatoms from phago-mixotrophs to photoautotrophs.</title>
        <authorList>
            <person name="Ban H."/>
            <person name="Sato S."/>
            <person name="Yoshikawa S."/>
            <person name="Yamada K."/>
            <person name="Nakamura Y."/>
            <person name="Ichinomiya M."/>
            <person name="Sato N."/>
            <person name="Blanc-Mathieu R."/>
            <person name="Endo H."/>
            <person name="Kuwata A."/>
            <person name="Ogata H."/>
        </authorList>
    </citation>
    <scope>NUCLEOTIDE SEQUENCE [LARGE SCALE GENOMIC DNA]</scope>
</reference>
<feature type="non-terminal residue" evidence="2">
    <location>
        <position position="1"/>
    </location>
</feature>
<comment type="caution">
    <text evidence="2">The sequence shown here is derived from an EMBL/GenBank/DDBJ whole genome shotgun (WGS) entry which is preliminary data.</text>
</comment>
<feature type="compositionally biased region" description="Basic and acidic residues" evidence="1">
    <location>
        <begin position="12"/>
        <end position="28"/>
    </location>
</feature>
<feature type="compositionally biased region" description="Acidic residues" evidence="1">
    <location>
        <begin position="1"/>
        <end position="11"/>
    </location>
</feature>